<dbReference type="GO" id="GO:0007165">
    <property type="term" value="P:signal transduction"/>
    <property type="evidence" value="ECO:0007669"/>
    <property type="project" value="UniProtKB-KW"/>
</dbReference>
<keyword evidence="9 10" id="KW-0807">Transducer</keyword>
<dbReference type="EMBL" id="AJVK01001578">
    <property type="status" value="NOT_ANNOTATED_CDS"/>
    <property type="molecule type" value="Genomic_DNA"/>
</dbReference>
<evidence type="ECO:0000256" key="6">
    <source>
        <dbReference type="ARBA" id="ARBA00022989"/>
    </source>
</evidence>
<evidence type="ECO:0000256" key="8">
    <source>
        <dbReference type="ARBA" id="ARBA00023170"/>
    </source>
</evidence>
<feature type="transmembrane region" description="Helical" evidence="10">
    <location>
        <begin position="176"/>
        <end position="209"/>
    </location>
</feature>
<evidence type="ECO:0000256" key="2">
    <source>
        <dbReference type="ARBA" id="ARBA00022475"/>
    </source>
</evidence>
<feature type="transmembrane region" description="Helical" evidence="10">
    <location>
        <begin position="61"/>
        <end position="80"/>
    </location>
</feature>
<evidence type="ECO:0000256" key="4">
    <source>
        <dbReference type="ARBA" id="ARBA00022692"/>
    </source>
</evidence>
<evidence type="ECO:0000313" key="12">
    <source>
        <dbReference type="Proteomes" id="UP000092462"/>
    </source>
</evidence>
<keyword evidence="2" id="KW-1003">Cell membrane</keyword>
<dbReference type="PANTHER" id="PTHR21137">
    <property type="entry name" value="ODORANT RECEPTOR"/>
    <property type="match status" value="1"/>
</dbReference>
<keyword evidence="3 10" id="KW-0716">Sensory transduction</keyword>
<dbReference type="Pfam" id="PF02949">
    <property type="entry name" value="7tm_6"/>
    <property type="match status" value="1"/>
</dbReference>
<evidence type="ECO:0000256" key="7">
    <source>
        <dbReference type="ARBA" id="ARBA00023136"/>
    </source>
</evidence>
<dbReference type="EnsemblMetazoa" id="PPAI012831-RA">
    <property type="protein sequence ID" value="PPAI012831-PA"/>
    <property type="gene ID" value="PPAI012831"/>
</dbReference>
<dbReference type="AlphaFoldDB" id="A0A1B0DRK2"/>
<sequence>MNQLVEYLGLFLESSILVSTVTFTRKYWWVNIITILILLGNSLTVVTAINNAKYQLESGLNHISFFGSTLLISVQIEIAFKQLSYCISRKFFGKLFYWVQELPARKFDDIFGDDPQNIIQRRRKYSALFFVIYNLDFITTATIFVFRVILGSDPGRIWQKIPFIENDNHPKWVASLHAYCFSVIGVVTPLIDCPLVIIGIQIMGFLDIIYGAIQHLKKEEFVDQYHKILKNVFELHCEFIQVLNDFNNATRFACLFQFIGSMLMFLSTFSLITIYPKDVFMYQNIFCVFMQLAFFCLFGQIIEVKTDKICEELYQTNWYNFTQVDKKNLLLMLKISQRNYCMKAGGMYPINIYTLFQIIKLAVTYCTLMVTLLN</sequence>
<evidence type="ECO:0000256" key="9">
    <source>
        <dbReference type="ARBA" id="ARBA00023224"/>
    </source>
</evidence>
<evidence type="ECO:0000256" key="3">
    <source>
        <dbReference type="ARBA" id="ARBA00022606"/>
    </source>
</evidence>
<comment type="subcellular location">
    <subcellularLocation>
        <location evidence="1 10">Cell membrane</location>
        <topology evidence="1 10">Multi-pass membrane protein</topology>
    </subcellularLocation>
</comment>
<reference evidence="11" key="1">
    <citation type="submission" date="2022-08" db="UniProtKB">
        <authorList>
            <consortium name="EnsemblMetazoa"/>
        </authorList>
    </citation>
    <scope>IDENTIFICATION</scope>
    <source>
        <strain evidence="11">Israel</strain>
    </source>
</reference>
<comment type="similarity">
    <text evidence="10">Belongs to the insect chemoreceptor superfamily. Heteromeric odorant receptor channel (TC 1.A.69) family.</text>
</comment>
<evidence type="ECO:0000313" key="11">
    <source>
        <dbReference type="EnsemblMetazoa" id="PPAI012831-PA"/>
    </source>
</evidence>
<dbReference type="PANTHER" id="PTHR21137:SF35">
    <property type="entry name" value="ODORANT RECEPTOR 19A-RELATED"/>
    <property type="match status" value="1"/>
</dbReference>
<feature type="transmembrane region" description="Helical" evidence="10">
    <location>
        <begin position="27"/>
        <end position="49"/>
    </location>
</feature>
<feature type="transmembrane region" description="Helical" evidence="10">
    <location>
        <begin position="127"/>
        <end position="150"/>
    </location>
</feature>
<proteinExistence type="inferred from homology"/>
<keyword evidence="7 10" id="KW-0472">Membrane</keyword>
<evidence type="ECO:0000256" key="10">
    <source>
        <dbReference type="RuleBase" id="RU351113"/>
    </source>
</evidence>
<accession>A0A1B0DRK2</accession>
<feature type="transmembrane region" description="Helical" evidence="10">
    <location>
        <begin position="281"/>
        <end position="299"/>
    </location>
</feature>
<feature type="transmembrane region" description="Helical" evidence="10">
    <location>
        <begin position="352"/>
        <end position="373"/>
    </location>
</feature>
<dbReference type="EMBL" id="AJVK01001579">
    <property type="status" value="NOT_ANNOTATED_CDS"/>
    <property type="molecule type" value="Genomic_DNA"/>
</dbReference>
<keyword evidence="12" id="KW-1185">Reference proteome</keyword>
<dbReference type="VEuPathDB" id="VectorBase:PPAPM1_010465"/>
<dbReference type="Proteomes" id="UP000092462">
    <property type="component" value="Unassembled WGS sequence"/>
</dbReference>
<dbReference type="GO" id="GO:0005886">
    <property type="term" value="C:plasma membrane"/>
    <property type="evidence" value="ECO:0007669"/>
    <property type="project" value="UniProtKB-SubCell"/>
</dbReference>
<evidence type="ECO:0000256" key="5">
    <source>
        <dbReference type="ARBA" id="ARBA00022725"/>
    </source>
</evidence>
<organism evidence="11 12">
    <name type="scientific">Phlebotomus papatasi</name>
    <name type="common">Sandfly</name>
    <dbReference type="NCBI Taxonomy" id="29031"/>
    <lineage>
        <taxon>Eukaryota</taxon>
        <taxon>Metazoa</taxon>
        <taxon>Ecdysozoa</taxon>
        <taxon>Arthropoda</taxon>
        <taxon>Hexapoda</taxon>
        <taxon>Insecta</taxon>
        <taxon>Pterygota</taxon>
        <taxon>Neoptera</taxon>
        <taxon>Endopterygota</taxon>
        <taxon>Diptera</taxon>
        <taxon>Nematocera</taxon>
        <taxon>Psychodoidea</taxon>
        <taxon>Psychodidae</taxon>
        <taxon>Phlebotomus</taxon>
        <taxon>Phlebotomus</taxon>
    </lineage>
</organism>
<keyword evidence="5 10" id="KW-0552">Olfaction</keyword>
<evidence type="ECO:0000256" key="1">
    <source>
        <dbReference type="ARBA" id="ARBA00004651"/>
    </source>
</evidence>
<protein>
    <recommendedName>
        <fullName evidence="10">Odorant receptor</fullName>
    </recommendedName>
</protein>
<keyword evidence="8 10" id="KW-0675">Receptor</keyword>
<feature type="transmembrane region" description="Helical" evidence="10">
    <location>
        <begin position="252"/>
        <end position="275"/>
    </location>
</feature>
<dbReference type="GO" id="GO:0004984">
    <property type="term" value="F:olfactory receptor activity"/>
    <property type="evidence" value="ECO:0007669"/>
    <property type="project" value="InterPro"/>
</dbReference>
<dbReference type="InterPro" id="IPR004117">
    <property type="entry name" value="7tm6_olfct_rcpt"/>
</dbReference>
<keyword evidence="6 10" id="KW-1133">Transmembrane helix</keyword>
<keyword evidence="4 10" id="KW-0812">Transmembrane</keyword>
<name>A0A1B0DRK2_PHLPP</name>
<dbReference type="VEuPathDB" id="VectorBase:PPAI012831"/>
<dbReference type="GO" id="GO:0005549">
    <property type="term" value="F:odorant binding"/>
    <property type="evidence" value="ECO:0007669"/>
    <property type="project" value="InterPro"/>
</dbReference>